<gene>
    <name evidence="12" type="ORF">AAWM_03673</name>
</gene>
<evidence type="ECO:0000313" key="12">
    <source>
        <dbReference type="EMBL" id="GCB20788.1"/>
    </source>
</evidence>
<evidence type="ECO:0000256" key="4">
    <source>
        <dbReference type="ARBA" id="ARBA00022729"/>
    </source>
</evidence>
<keyword evidence="3" id="KW-0964">Secreted</keyword>
<feature type="chain" id="PRO_5019230279" evidence="11">
    <location>
        <begin position="23"/>
        <end position="834"/>
    </location>
</feature>
<dbReference type="GO" id="GO:0046576">
    <property type="term" value="F:rhamnogalacturonan alpha-L-rhamnopyranosyl-(1-&gt;4)-alpha-D-galactopyranosyluronide lyase activity"/>
    <property type="evidence" value="ECO:0007669"/>
    <property type="project" value="UniProtKB-ARBA"/>
</dbReference>
<evidence type="ECO:0000313" key="13">
    <source>
        <dbReference type="Proteomes" id="UP000286921"/>
    </source>
</evidence>
<comment type="similarity">
    <text evidence="2 10">Belongs to the glycosyl hydrolase 28 family.</text>
</comment>
<dbReference type="STRING" id="105351.A0A401KNB9"/>
<name>A0A401KNB9_ASPAW</name>
<keyword evidence="8 10" id="KW-0326">Glycosidase</keyword>
<evidence type="ECO:0000256" key="5">
    <source>
        <dbReference type="ARBA" id="ARBA00022801"/>
    </source>
</evidence>
<dbReference type="InterPro" id="IPR012334">
    <property type="entry name" value="Pectin_lyas_fold"/>
</dbReference>
<dbReference type="PANTHER" id="PTHR31736:SF19">
    <property type="entry name" value="PECTIN LYASE SUPERFAMILY PROTEIN-RELATED"/>
    <property type="match status" value="1"/>
</dbReference>
<dbReference type="InterPro" id="IPR011050">
    <property type="entry name" value="Pectin_lyase_fold/virulence"/>
</dbReference>
<comment type="caution">
    <text evidence="12">The sequence shown here is derived from an EMBL/GenBank/DDBJ whole genome shotgun (WGS) entry which is preliminary data.</text>
</comment>
<keyword evidence="4 11" id="KW-0732">Signal</keyword>
<dbReference type="Pfam" id="PF00295">
    <property type="entry name" value="Glyco_hydro_28"/>
    <property type="match status" value="1"/>
</dbReference>
<dbReference type="PANTHER" id="PTHR31736">
    <property type="match status" value="1"/>
</dbReference>
<evidence type="ECO:0000256" key="1">
    <source>
        <dbReference type="ARBA" id="ARBA00004613"/>
    </source>
</evidence>
<dbReference type="GO" id="GO:0004650">
    <property type="term" value="F:polygalacturonase activity"/>
    <property type="evidence" value="ECO:0007669"/>
    <property type="project" value="InterPro"/>
</dbReference>
<proteinExistence type="inferred from homology"/>
<dbReference type="GO" id="GO:0005576">
    <property type="term" value="C:extracellular region"/>
    <property type="evidence" value="ECO:0007669"/>
    <property type="project" value="UniProtKB-SubCell"/>
</dbReference>
<feature type="signal peptide" evidence="11">
    <location>
        <begin position="1"/>
        <end position="22"/>
    </location>
</feature>
<evidence type="ECO:0000256" key="10">
    <source>
        <dbReference type="RuleBase" id="RU361169"/>
    </source>
</evidence>
<comment type="subcellular location">
    <subcellularLocation>
        <location evidence="1">Secreted</location>
    </subcellularLocation>
</comment>
<keyword evidence="7" id="KW-0325">Glycoprotein</keyword>
<dbReference type="SUPFAM" id="SSF51126">
    <property type="entry name" value="Pectin lyase-like"/>
    <property type="match status" value="1"/>
</dbReference>
<organism evidence="12 13">
    <name type="scientific">Aspergillus awamori</name>
    <name type="common">Black koji mold</name>
    <dbReference type="NCBI Taxonomy" id="105351"/>
    <lineage>
        <taxon>Eukaryota</taxon>
        <taxon>Fungi</taxon>
        <taxon>Dikarya</taxon>
        <taxon>Ascomycota</taxon>
        <taxon>Pezizomycotina</taxon>
        <taxon>Eurotiomycetes</taxon>
        <taxon>Eurotiomycetidae</taxon>
        <taxon>Eurotiales</taxon>
        <taxon>Aspergillaceae</taxon>
        <taxon>Aspergillus</taxon>
    </lineage>
</organism>
<accession>A0A401KNB9</accession>
<evidence type="ECO:0000256" key="2">
    <source>
        <dbReference type="ARBA" id="ARBA00008834"/>
    </source>
</evidence>
<keyword evidence="6" id="KW-1015">Disulfide bond</keyword>
<evidence type="ECO:0000256" key="9">
    <source>
        <dbReference type="ARBA" id="ARBA00023316"/>
    </source>
</evidence>
<evidence type="ECO:0000256" key="7">
    <source>
        <dbReference type="ARBA" id="ARBA00023180"/>
    </source>
</evidence>
<keyword evidence="9" id="KW-0961">Cell wall biogenesis/degradation</keyword>
<dbReference type="InterPro" id="IPR000743">
    <property type="entry name" value="Glyco_hydro_28"/>
</dbReference>
<dbReference type="AlphaFoldDB" id="A0A401KNB9"/>
<protein>
    <submittedName>
        <fullName evidence="12">Probable rhamnogalacturonase E</fullName>
    </submittedName>
</protein>
<evidence type="ECO:0000256" key="3">
    <source>
        <dbReference type="ARBA" id="ARBA00022525"/>
    </source>
</evidence>
<dbReference type="Proteomes" id="UP000286921">
    <property type="component" value="Unassembled WGS sequence"/>
</dbReference>
<keyword evidence="13" id="KW-1185">Reference proteome</keyword>
<dbReference type="EMBL" id="BDHI01000007">
    <property type="protein sequence ID" value="GCB20788.1"/>
    <property type="molecule type" value="Genomic_DNA"/>
</dbReference>
<reference evidence="12 13" key="1">
    <citation type="submission" date="2016-09" db="EMBL/GenBank/DDBJ databases">
        <title>Aspergillus awamori IFM 58123T.</title>
        <authorList>
            <person name="Kusuya Y."/>
            <person name="Shimizu M."/>
            <person name="Takahashi H."/>
            <person name="Yaguchi T."/>
        </authorList>
    </citation>
    <scope>NUCLEOTIDE SEQUENCE [LARGE SCALE GENOMIC DNA]</scope>
    <source>
        <strain evidence="12 13">IFM 58123</strain>
    </source>
</reference>
<dbReference type="GO" id="GO:0005975">
    <property type="term" value="P:carbohydrate metabolic process"/>
    <property type="evidence" value="ECO:0007669"/>
    <property type="project" value="InterPro"/>
</dbReference>
<evidence type="ECO:0000256" key="6">
    <source>
        <dbReference type="ARBA" id="ARBA00023157"/>
    </source>
</evidence>
<dbReference type="Gene3D" id="2.160.20.10">
    <property type="entry name" value="Single-stranded right-handed beta-helix, Pectin lyase-like"/>
    <property type="match status" value="1"/>
</dbReference>
<evidence type="ECO:0000256" key="8">
    <source>
        <dbReference type="ARBA" id="ARBA00023295"/>
    </source>
</evidence>
<dbReference type="GO" id="GO:0071555">
    <property type="term" value="P:cell wall organization"/>
    <property type="evidence" value="ECO:0007669"/>
    <property type="project" value="UniProtKB-KW"/>
</dbReference>
<keyword evidence="5 10" id="KW-0378">Hydrolase</keyword>
<evidence type="ECO:0000256" key="11">
    <source>
        <dbReference type="SAM" id="SignalP"/>
    </source>
</evidence>
<sequence>MTWSTSFLVATSLLSITNSVHAQLTGSVGPLTSASDKAAVKTCNVLDYGATSDNTTDVGQPIIDAFADCGSGGLIYIPEGDYLLKNWVSLENGSAWAIQLDGVLYRDSSPASQSYMFAITGGSDFELFSSNATGAIQGSGYLYHRDDTYTGPRILHISGVSDWSVHDLVLVDAPMFHFVIDGAYNGEVYNMAIRGGDHGGLDGIDVYGDNIWIHDVMVTNKDECVTTKTNSHNFLIENIYCNSSGGCAIGSLGSGVNVTNILYRNVYTWDSNQMMMIKSNGGSGDVHNVVFENFIGHGNAYSLDLDSYWSSMDAVDGDGIYYHNITFQNWTGTAVDGETRPPIRVVCPEDTPCTEITLTQIDLWVEEGAYDEYYCANAYGSGYCLDSATGTTTPYTTTTYLNTAPTGYEAPTMTDDLATAFGTTASIPIPTIPASFFPGVTPISARGILPRSRVLIRQTWNPGSQSEHECSRHSLASRERRSVQLLRLWRPHLDKSAVYLSEVYRYPFEGVVYLSRYRVSLREFDGLLVLVPALFEGLVALSQPLSPSGVRFILADIGDVSLREFDGLLNLVFSERIWSSPSCSSSLRESGLQPLAVSPRESGLLLVCACADSLREFRLVIFSIDRLKPPPPSVSVSPPPSMFAMSQPEIADRFPSPLKEARIPLFAGLSSEYLVSEGRQPSVLRRRRRRRRRPRVHHLMASKNGRYEKQRECFSFFHGLPLVRPNLSSPLTTSIEYHASLTRTKPGIEIAMRKVQDDRLNWEHDMIAKLGDFLIEEVDQQLQDTRSKGSCWYMKSTYNDIPIRAVGHLQRDGPAAKVLPYKIDEAGLAFKRLN</sequence>